<proteinExistence type="inferred from homology"/>
<reference evidence="7" key="1">
    <citation type="submission" date="2017-09" db="EMBL/GenBank/DDBJ databases">
        <title>Depth-based differentiation of microbial function through sediment-hosted aquifers and enrichment of novel symbionts in the deep terrestrial subsurface.</title>
        <authorList>
            <person name="Probst A.J."/>
            <person name="Ladd B."/>
            <person name="Jarett J.K."/>
            <person name="Geller-Mcgrath D.E."/>
            <person name="Sieber C.M.K."/>
            <person name="Emerson J.B."/>
            <person name="Anantharaman K."/>
            <person name="Thomas B.C."/>
            <person name="Malmstrom R."/>
            <person name="Stieglmeier M."/>
            <person name="Klingl A."/>
            <person name="Woyke T."/>
            <person name="Ryan C.M."/>
            <person name="Banfield J.F."/>
        </authorList>
    </citation>
    <scope>NUCLEOTIDE SEQUENCE [LARGE SCALE GENOMIC DNA]</scope>
</reference>
<dbReference type="GO" id="GO:0042597">
    <property type="term" value="C:periplasmic space"/>
    <property type="evidence" value="ECO:0007669"/>
    <property type="project" value="UniProtKB-ARBA"/>
</dbReference>
<evidence type="ECO:0000256" key="4">
    <source>
        <dbReference type="SAM" id="Phobius"/>
    </source>
</evidence>
<dbReference type="GO" id="GO:1904680">
    <property type="term" value="F:peptide transmembrane transporter activity"/>
    <property type="evidence" value="ECO:0007669"/>
    <property type="project" value="TreeGrafter"/>
</dbReference>
<dbReference type="Gene3D" id="3.10.105.10">
    <property type="entry name" value="Dipeptide-binding Protein, Domain 3"/>
    <property type="match status" value="1"/>
</dbReference>
<feature type="transmembrane region" description="Helical" evidence="4">
    <location>
        <begin position="22"/>
        <end position="44"/>
    </location>
</feature>
<evidence type="ECO:0000313" key="6">
    <source>
        <dbReference type="EMBL" id="PIR99234.1"/>
    </source>
</evidence>
<dbReference type="Pfam" id="PF00496">
    <property type="entry name" value="SBP_bac_5"/>
    <property type="match status" value="2"/>
</dbReference>
<dbReference type="InterPro" id="IPR039424">
    <property type="entry name" value="SBP_5"/>
</dbReference>
<dbReference type="GO" id="GO:0015833">
    <property type="term" value="P:peptide transport"/>
    <property type="evidence" value="ECO:0007669"/>
    <property type="project" value="TreeGrafter"/>
</dbReference>
<organism evidence="6 7">
    <name type="scientific">Candidatus Collierbacteria bacterium CG10_big_fil_rev_8_21_14_0_10_44_9</name>
    <dbReference type="NCBI Taxonomy" id="1974535"/>
    <lineage>
        <taxon>Bacteria</taxon>
        <taxon>Candidatus Collieribacteriota</taxon>
    </lineage>
</organism>
<gene>
    <name evidence="6" type="ORF">COT87_00670</name>
</gene>
<dbReference type="Gene3D" id="3.90.76.10">
    <property type="entry name" value="Dipeptide-binding Protein, Domain 1"/>
    <property type="match status" value="1"/>
</dbReference>
<keyword evidence="3" id="KW-0732">Signal</keyword>
<evidence type="ECO:0000256" key="3">
    <source>
        <dbReference type="ARBA" id="ARBA00022729"/>
    </source>
</evidence>
<protein>
    <recommendedName>
        <fullName evidence="5">Solute-binding protein family 5 domain-containing protein</fullName>
    </recommendedName>
</protein>
<accession>A0A2H0VJF1</accession>
<dbReference type="GO" id="GO:0043190">
    <property type="term" value="C:ATP-binding cassette (ABC) transporter complex"/>
    <property type="evidence" value="ECO:0007669"/>
    <property type="project" value="InterPro"/>
</dbReference>
<keyword evidence="2" id="KW-0813">Transport</keyword>
<keyword evidence="4" id="KW-1133">Transmembrane helix</keyword>
<dbReference type="PANTHER" id="PTHR30290:SF9">
    <property type="entry name" value="OLIGOPEPTIDE-BINDING PROTEIN APPA"/>
    <property type="match status" value="1"/>
</dbReference>
<feature type="domain" description="Solute-binding protein family 5" evidence="5">
    <location>
        <begin position="84"/>
        <end position="130"/>
    </location>
</feature>
<dbReference type="PANTHER" id="PTHR30290">
    <property type="entry name" value="PERIPLASMIC BINDING COMPONENT OF ABC TRANSPORTER"/>
    <property type="match status" value="1"/>
</dbReference>
<dbReference type="Proteomes" id="UP000230796">
    <property type="component" value="Unassembled WGS sequence"/>
</dbReference>
<sequence>MFKRIRRYYWVTQSFLAKHSKIIIKTTGIVLSFILIFFLFAHYLPTPKSTLRIGRVGKYSLETFPTDIQALLSQGLVAIKEDGTIKPGLAKNWELKDDDKTYIFTLDDNIYWHDGSKLKPDDISYNFKDVEVERGENTIIYHLKEPFSPFMSAVTKPIIKNHKLGTSGYRLVKTKVANGVLQSLTIESSSERRIYKFYPTETSNLTAYKQGEIDKIEKLSFISASLINDPTNIIEKDININNQQSVLFFNNNDATLTSKSARQALAYAIKDKTFGQEHAISPIDQNSWAYNSLVKEYAYDKAHAQTLFSQDIKDPGNEKLELKTMLQYLDIAESIANSWRETLGVQVDVKVVSNITSDYQILLADFTPPIDPDQYTIWHSTQNTNFTHYSNLKVDKLLEDGRRTSDQNLRKEIYKDFQRFLLEDCPAVFLFKSNSYTLFRKTLF</sequence>
<keyword evidence="4" id="KW-0472">Membrane</keyword>
<dbReference type="EMBL" id="PFAF01000008">
    <property type="protein sequence ID" value="PIR99234.1"/>
    <property type="molecule type" value="Genomic_DNA"/>
</dbReference>
<dbReference type="Gene3D" id="3.40.190.10">
    <property type="entry name" value="Periplasmic binding protein-like II"/>
    <property type="match status" value="1"/>
</dbReference>
<name>A0A2H0VJF1_9BACT</name>
<evidence type="ECO:0000256" key="1">
    <source>
        <dbReference type="ARBA" id="ARBA00005695"/>
    </source>
</evidence>
<dbReference type="InterPro" id="IPR030678">
    <property type="entry name" value="Peptide/Ni-bd"/>
</dbReference>
<evidence type="ECO:0000313" key="7">
    <source>
        <dbReference type="Proteomes" id="UP000230796"/>
    </source>
</evidence>
<evidence type="ECO:0000256" key="2">
    <source>
        <dbReference type="ARBA" id="ARBA00022448"/>
    </source>
</evidence>
<comment type="similarity">
    <text evidence="1">Belongs to the bacterial solute-binding protein 5 family.</text>
</comment>
<dbReference type="SUPFAM" id="SSF53850">
    <property type="entry name" value="Periplasmic binding protein-like II"/>
    <property type="match status" value="1"/>
</dbReference>
<comment type="caution">
    <text evidence="6">The sequence shown here is derived from an EMBL/GenBank/DDBJ whole genome shotgun (WGS) entry which is preliminary data.</text>
</comment>
<evidence type="ECO:0000259" key="5">
    <source>
        <dbReference type="Pfam" id="PF00496"/>
    </source>
</evidence>
<dbReference type="AlphaFoldDB" id="A0A2H0VJF1"/>
<feature type="domain" description="Solute-binding protein family 5" evidence="5">
    <location>
        <begin position="194"/>
        <end position="385"/>
    </location>
</feature>
<dbReference type="PIRSF" id="PIRSF002741">
    <property type="entry name" value="MppA"/>
    <property type="match status" value="1"/>
</dbReference>
<keyword evidence="4" id="KW-0812">Transmembrane</keyword>
<dbReference type="InterPro" id="IPR000914">
    <property type="entry name" value="SBP_5_dom"/>
</dbReference>